<dbReference type="InterPro" id="IPR036852">
    <property type="entry name" value="Peptidase_S8/S53_dom_sf"/>
</dbReference>
<dbReference type="PROSITE" id="PS51892">
    <property type="entry name" value="SUBTILASE"/>
    <property type="match status" value="1"/>
</dbReference>
<dbReference type="InterPro" id="IPR010259">
    <property type="entry name" value="S8pro/Inhibitor_I9"/>
</dbReference>
<dbReference type="PROSITE" id="PS00136">
    <property type="entry name" value="SUBTILASE_ASP"/>
    <property type="match status" value="1"/>
</dbReference>
<dbReference type="SUPFAM" id="SSF54897">
    <property type="entry name" value="Protease propeptides/inhibitors"/>
    <property type="match status" value="1"/>
</dbReference>
<dbReference type="GO" id="GO:0006508">
    <property type="term" value="P:proteolysis"/>
    <property type="evidence" value="ECO:0007669"/>
    <property type="project" value="UniProtKB-KW"/>
</dbReference>
<organism evidence="10 11">
    <name type="scientific">Myriangium duriaei CBS 260.36</name>
    <dbReference type="NCBI Taxonomy" id="1168546"/>
    <lineage>
        <taxon>Eukaryota</taxon>
        <taxon>Fungi</taxon>
        <taxon>Dikarya</taxon>
        <taxon>Ascomycota</taxon>
        <taxon>Pezizomycotina</taxon>
        <taxon>Dothideomycetes</taxon>
        <taxon>Dothideomycetidae</taxon>
        <taxon>Myriangiales</taxon>
        <taxon>Myriangiaceae</taxon>
        <taxon>Myriangium</taxon>
    </lineage>
</organism>
<evidence type="ECO:0000256" key="7">
    <source>
        <dbReference type="SAM" id="SignalP"/>
    </source>
</evidence>
<dbReference type="InterPro" id="IPR000209">
    <property type="entry name" value="Peptidase_S8/S53_dom"/>
</dbReference>
<evidence type="ECO:0000313" key="10">
    <source>
        <dbReference type="EMBL" id="KAF2148096.1"/>
    </source>
</evidence>
<dbReference type="InterPro" id="IPR022398">
    <property type="entry name" value="Peptidase_S8_His-AS"/>
</dbReference>
<dbReference type="InterPro" id="IPR037045">
    <property type="entry name" value="S8pro/Inhibitor_I9_sf"/>
</dbReference>
<dbReference type="PANTHER" id="PTHR43806:SF58">
    <property type="entry name" value="ALKALINE PROTEASE 1-RELATED"/>
    <property type="match status" value="1"/>
</dbReference>
<accession>A0A9P4IR06</accession>
<evidence type="ECO:0000256" key="4">
    <source>
        <dbReference type="ARBA" id="ARBA00022801"/>
    </source>
</evidence>
<feature type="active site" description="Charge relay system" evidence="6">
    <location>
        <position position="359"/>
    </location>
</feature>
<name>A0A9P4IR06_9PEZI</name>
<keyword evidence="5 6" id="KW-0720">Serine protease</keyword>
<comment type="caution">
    <text evidence="10">The sequence shown here is derived from an EMBL/GenBank/DDBJ whole genome shotgun (WGS) entry which is preliminary data.</text>
</comment>
<dbReference type="InterPro" id="IPR034193">
    <property type="entry name" value="PCSK9_ProteinaseK-like"/>
</dbReference>
<dbReference type="OrthoDB" id="206201at2759"/>
<reference evidence="10" key="1">
    <citation type="journal article" date="2020" name="Stud. Mycol.">
        <title>101 Dothideomycetes genomes: a test case for predicting lifestyles and emergence of pathogens.</title>
        <authorList>
            <person name="Haridas S."/>
            <person name="Albert R."/>
            <person name="Binder M."/>
            <person name="Bloem J."/>
            <person name="Labutti K."/>
            <person name="Salamov A."/>
            <person name="Andreopoulos B."/>
            <person name="Baker S."/>
            <person name="Barry K."/>
            <person name="Bills G."/>
            <person name="Bluhm B."/>
            <person name="Cannon C."/>
            <person name="Castanera R."/>
            <person name="Culley D."/>
            <person name="Daum C."/>
            <person name="Ezra D."/>
            <person name="Gonzalez J."/>
            <person name="Henrissat B."/>
            <person name="Kuo A."/>
            <person name="Liang C."/>
            <person name="Lipzen A."/>
            <person name="Lutzoni F."/>
            <person name="Magnuson J."/>
            <person name="Mondo S."/>
            <person name="Nolan M."/>
            <person name="Ohm R."/>
            <person name="Pangilinan J."/>
            <person name="Park H.-J."/>
            <person name="Ramirez L."/>
            <person name="Alfaro M."/>
            <person name="Sun H."/>
            <person name="Tritt A."/>
            <person name="Yoshinaga Y."/>
            <person name="Zwiers L.-H."/>
            <person name="Turgeon B."/>
            <person name="Goodwin S."/>
            <person name="Spatafora J."/>
            <person name="Crous P."/>
            <person name="Grigoriev I."/>
        </authorList>
    </citation>
    <scope>NUCLEOTIDE SEQUENCE</scope>
    <source>
        <strain evidence="10">CBS 260.36</strain>
    </source>
</reference>
<evidence type="ECO:0000313" key="11">
    <source>
        <dbReference type="Proteomes" id="UP000799439"/>
    </source>
</evidence>
<keyword evidence="3 7" id="KW-0732">Signal</keyword>
<dbReference type="CDD" id="cd04077">
    <property type="entry name" value="Peptidases_S8_PCSK9_ProteinaseK_like"/>
    <property type="match status" value="1"/>
</dbReference>
<evidence type="ECO:0000259" key="8">
    <source>
        <dbReference type="Pfam" id="PF00082"/>
    </source>
</evidence>
<dbReference type="Gene3D" id="3.40.50.200">
    <property type="entry name" value="Peptidase S8/S53 domain"/>
    <property type="match status" value="1"/>
</dbReference>
<evidence type="ECO:0000256" key="2">
    <source>
        <dbReference type="ARBA" id="ARBA00022670"/>
    </source>
</evidence>
<sequence length="414" mass="44682">MLSRLTDTAVLASVLCATICCATPISSKRGECGDALPEVTDSSVDISDRYIVTLKPGTDVSQHLSHVQDFLHADFTKSHEGKVFEGVTHEYDLPDIRAYAGHFDSAAIDRLRTHDDIVDIEKDQIWALPDLTPSASYGLSLISHRGAGPDNAYFYDSTAGSSTFAYVIDSGINTAHPEFESRASLGYNAIGSFPFKDTDGHGTHVAGIIGSKTYGVAKKCRLIAVKAFERDTGMKIRLMDAYGWAVNDILERRRQSKAVINISASVPYSKALNQMVDEAFRKGVTTVCSAGNKGKRASERSPGSAESAITVGATDARRQRVVLYDWKSNWGPAVKIYAPGLGIRSTWHGSMTWVGSGTSQASAYVAGVVVYLKRLEGLDDARSTMTRVLHLASKGIVGDPKGGWNLFVYNGSGK</sequence>
<dbReference type="SUPFAM" id="SSF52743">
    <property type="entry name" value="Subtilisin-like"/>
    <property type="match status" value="1"/>
</dbReference>
<dbReference type="Proteomes" id="UP000799439">
    <property type="component" value="Unassembled WGS sequence"/>
</dbReference>
<keyword evidence="2 6" id="KW-0645">Protease</keyword>
<proteinExistence type="inferred from homology"/>
<feature type="active site" description="Charge relay system" evidence="6">
    <location>
        <position position="169"/>
    </location>
</feature>
<keyword evidence="11" id="KW-1185">Reference proteome</keyword>
<evidence type="ECO:0000259" key="9">
    <source>
        <dbReference type="Pfam" id="PF05922"/>
    </source>
</evidence>
<dbReference type="PRINTS" id="PR00723">
    <property type="entry name" value="SUBTILISIN"/>
</dbReference>
<dbReference type="PROSITE" id="PS00137">
    <property type="entry name" value="SUBTILASE_HIS"/>
    <property type="match status" value="1"/>
</dbReference>
<protein>
    <submittedName>
        <fullName evidence="10">Subtilisin-like protein</fullName>
    </submittedName>
</protein>
<dbReference type="PANTHER" id="PTHR43806">
    <property type="entry name" value="PEPTIDASE S8"/>
    <property type="match status" value="1"/>
</dbReference>
<dbReference type="InterPro" id="IPR015500">
    <property type="entry name" value="Peptidase_S8_subtilisin-rel"/>
</dbReference>
<feature type="chain" id="PRO_5040378620" evidence="7">
    <location>
        <begin position="23"/>
        <end position="414"/>
    </location>
</feature>
<feature type="domain" description="Inhibitor I9" evidence="9">
    <location>
        <begin position="49"/>
        <end position="128"/>
    </location>
</feature>
<dbReference type="Gene3D" id="3.30.70.80">
    <property type="entry name" value="Peptidase S8 propeptide/proteinase inhibitor I9"/>
    <property type="match status" value="1"/>
</dbReference>
<comment type="similarity">
    <text evidence="1 6">Belongs to the peptidase S8 family.</text>
</comment>
<keyword evidence="4 6" id="KW-0378">Hydrolase</keyword>
<dbReference type="EMBL" id="ML996094">
    <property type="protein sequence ID" value="KAF2148096.1"/>
    <property type="molecule type" value="Genomic_DNA"/>
</dbReference>
<dbReference type="GO" id="GO:0004252">
    <property type="term" value="F:serine-type endopeptidase activity"/>
    <property type="evidence" value="ECO:0007669"/>
    <property type="project" value="UniProtKB-UniRule"/>
</dbReference>
<evidence type="ECO:0000256" key="3">
    <source>
        <dbReference type="ARBA" id="ARBA00022729"/>
    </source>
</evidence>
<feature type="domain" description="Peptidase S8/S53" evidence="8">
    <location>
        <begin position="167"/>
        <end position="374"/>
    </location>
</feature>
<gene>
    <name evidence="10" type="ORF">K461DRAFT_263000</name>
</gene>
<evidence type="ECO:0000256" key="1">
    <source>
        <dbReference type="ARBA" id="ARBA00011073"/>
    </source>
</evidence>
<feature type="signal peptide" evidence="7">
    <location>
        <begin position="1"/>
        <end position="22"/>
    </location>
</feature>
<dbReference type="InterPro" id="IPR050131">
    <property type="entry name" value="Peptidase_S8_subtilisin-like"/>
</dbReference>
<dbReference type="AlphaFoldDB" id="A0A9P4IR06"/>
<dbReference type="GO" id="GO:0005576">
    <property type="term" value="C:extracellular region"/>
    <property type="evidence" value="ECO:0007669"/>
    <property type="project" value="UniProtKB-ARBA"/>
</dbReference>
<evidence type="ECO:0000256" key="6">
    <source>
        <dbReference type="PROSITE-ProRule" id="PRU01240"/>
    </source>
</evidence>
<evidence type="ECO:0000256" key="5">
    <source>
        <dbReference type="ARBA" id="ARBA00022825"/>
    </source>
</evidence>
<feature type="active site" description="Charge relay system" evidence="6">
    <location>
        <position position="201"/>
    </location>
</feature>
<dbReference type="Pfam" id="PF00082">
    <property type="entry name" value="Peptidase_S8"/>
    <property type="match status" value="1"/>
</dbReference>
<dbReference type="InterPro" id="IPR023827">
    <property type="entry name" value="Peptidase_S8_Asp-AS"/>
</dbReference>
<dbReference type="Pfam" id="PF05922">
    <property type="entry name" value="Inhibitor_I9"/>
    <property type="match status" value="1"/>
</dbReference>